<evidence type="ECO:0000313" key="2">
    <source>
        <dbReference type="Proteomes" id="UP001595699"/>
    </source>
</evidence>
<name>A0ABV7YJM2_9ACTN</name>
<organism evidence="1 2">
    <name type="scientific">Tenggerimyces flavus</name>
    <dbReference type="NCBI Taxonomy" id="1708749"/>
    <lineage>
        <taxon>Bacteria</taxon>
        <taxon>Bacillati</taxon>
        <taxon>Actinomycetota</taxon>
        <taxon>Actinomycetes</taxon>
        <taxon>Propionibacteriales</taxon>
        <taxon>Nocardioidaceae</taxon>
        <taxon>Tenggerimyces</taxon>
    </lineage>
</organism>
<accession>A0ABV7YJM2</accession>
<proteinExistence type="predicted"/>
<dbReference type="InterPro" id="IPR036513">
    <property type="entry name" value="STAS_dom_sf"/>
</dbReference>
<comment type="caution">
    <text evidence="1">The sequence shown here is derived from an EMBL/GenBank/DDBJ whole genome shotgun (WGS) entry which is preliminary data.</text>
</comment>
<dbReference type="SUPFAM" id="SSF52091">
    <property type="entry name" value="SpoIIaa-like"/>
    <property type="match status" value="1"/>
</dbReference>
<evidence type="ECO:0000313" key="1">
    <source>
        <dbReference type="EMBL" id="MFC3765343.1"/>
    </source>
</evidence>
<dbReference type="EMBL" id="JBHRZH010000037">
    <property type="protein sequence ID" value="MFC3765343.1"/>
    <property type="molecule type" value="Genomic_DNA"/>
</dbReference>
<dbReference type="Gene3D" id="3.30.750.24">
    <property type="entry name" value="STAS domain"/>
    <property type="match status" value="1"/>
</dbReference>
<gene>
    <name evidence="1" type="ORF">ACFOUW_31220</name>
</gene>
<reference evidence="2" key="1">
    <citation type="journal article" date="2019" name="Int. J. Syst. Evol. Microbiol.">
        <title>The Global Catalogue of Microorganisms (GCM) 10K type strain sequencing project: providing services to taxonomists for standard genome sequencing and annotation.</title>
        <authorList>
            <consortium name="The Broad Institute Genomics Platform"/>
            <consortium name="The Broad Institute Genome Sequencing Center for Infectious Disease"/>
            <person name="Wu L."/>
            <person name="Ma J."/>
        </authorList>
    </citation>
    <scope>NUCLEOTIDE SEQUENCE [LARGE SCALE GENOMIC DNA]</scope>
    <source>
        <strain evidence="2">CGMCC 4.7241</strain>
    </source>
</reference>
<dbReference type="Proteomes" id="UP001595699">
    <property type="component" value="Unassembled WGS sequence"/>
</dbReference>
<dbReference type="RefSeq" id="WP_205121272.1">
    <property type="nucleotide sequence ID" value="NZ_JAFBCM010000001.1"/>
</dbReference>
<sequence length="118" mass="12180">MSSMQWQLVREDGVAVVELVGFLGDAAVEQFDGAVGWALTFTGEALVLDLGELQGWSSSGERAILKAAARAAEVARRFAVCGRELPASWSAPGGPLLGTEVFADVASARAALATMGPS</sequence>
<protein>
    <recommendedName>
        <fullName evidence="3">STAS domain-containing protein</fullName>
    </recommendedName>
</protein>
<evidence type="ECO:0008006" key="3">
    <source>
        <dbReference type="Google" id="ProtNLM"/>
    </source>
</evidence>
<keyword evidence="2" id="KW-1185">Reference proteome</keyword>